<keyword evidence="3" id="KW-1185">Reference proteome</keyword>
<organism evidence="2 3">
    <name type="scientific">Paenibacillus yanchengensis</name>
    <dbReference type="NCBI Taxonomy" id="2035833"/>
    <lineage>
        <taxon>Bacteria</taxon>
        <taxon>Bacillati</taxon>
        <taxon>Bacillota</taxon>
        <taxon>Bacilli</taxon>
        <taxon>Bacillales</taxon>
        <taxon>Paenibacillaceae</taxon>
        <taxon>Paenibacillus</taxon>
    </lineage>
</organism>
<dbReference type="Pfam" id="PF00903">
    <property type="entry name" value="Glyoxalase"/>
    <property type="match status" value="2"/>
</dbReference>
<dbReference type="GO" id="GO:0051213">
    <property type="term" value="F:dioxygenase activity"/>
    <property type="evidence" value="ECO:0007669"/>
    <property type="project" value="UniProtKB-KW"/>
</dbReference>
<evidence type="ECO:0000313" key="3">
    <source>
        <dbReference type="Proteomes" id="UP001597362"/>
    </source>
</evidence>
<gene>
    <name evidence="2" type="ORF">ACFSJH_02165</name>
</gene>
<sequence>MYFTGIHHVSAITAQATNNLDFYRRILGLRLVKKTVNQDEPSMYHLFFGDERGNPGTELTFFEIPRAGQTRRGNDSISLTSLRVATDAALDYWQDRFTQLEVPHGTIKERAGRQTLSFEDFEGQRLMLVSDEANVGVAGGVAWDGSDVPTEHGIIGLGPVKLTVFKIERTIQFMTQVLGFRQKGTYLSDEAGQPDIIVLETGEGGSGAEIHLEHRTDLPQERPGRGSVHHVALRVNNEEELNNWVDFLNDKGISNSGYIDRYYFRSVYLKDPNNITIELATDGPGFDTDEELAHLGESLALPPFLEQHRATIEANLQPL</sequence>
<comment type="caution">
    <text evidence="2">The sequence shown here is derived from an EMBL/GenBank/DDBJ whole genome shotgun (WGS) entry which is preliminary data.</text>
</comment>
<dbReference type="RefSeq" id="WP_377769562.1">
    <property type="nucleotide sequence ID" value="NZ_JBHUHO010000007.1"/>
</dbReference>
<dbReference type="PANTHER" id="PTHR36110">
    <property type="entry name" value="RING-CLEAVING DIOXYGENASE MHQE-RELATED"/>
    <property type="match status" value="1"/>
</dbReference>
<protein>
    <submittedName>
        <fullName evidence="2">Ring-cleaving dioxygenase</fullName>
    </submittedName>
</protein>
<dbReference type="Gene3D" id="3.10.180.10">
    <property type="entry name" value="2,3-Dihydroxybiphenyl 1,2-Dioxygenase, domain 1"/>
    <property type="match status" value="2"/>
</dbReference>
<evidence type="ECO:0000259" key="1">
    <source>
        <dbReference type="PROSITE" id="PS51819"/>
    </source>
</evidence>
<name>A0ABW4YFQ3_9BACL</name>
<dbReference type="SUPFAM" id="SSF54593">
    <property type="entry name" value="Glyoxalase/Bleomycin resistance protein/Dihydroxybiphenyl dioxygenase"/>
    <property type="match status" value="1"/>
</dbReference>
<dbReference type="CDD" id="cd08347">
    <property type="entry name" value="PcpA_C_like"/>
    <property type="match status" value="1"/>
</dbReference>
<dbReference type="InterPro" id="IPR029068">
    <property type="entry name" value="Glyas_Bleomycin-R_OHBP_Dase"/>
</dbReference>
<dbReference type="Proteomes" id="UP001597362">
    <property type="component" value="Unassembled WGS sequence"/>
</dbReference>
<feature type="domain" description="VOC" evidence="1">
    <location>
        <begin position="5"/>
        <end position="131"/>
    </location>
</feature>
<keyword evidence="2" id="KW-0223">Dioxygenase</keyword>
<accession>A0ABW4YFQ3</accession>
<feature type="domain" description="VOC" evidence="1">
    <location>
        <begin position="156"/>
        <end position="282"/>
    </location>
</feature>
<dbReference type="InterPro" id="IPR004360">
    <property type="entry name" value="Glyas_Fos-R_dOase_dom"/>
</dbReference>
<dbReference type="InterPro" id="IPR052537">
    <property type="entry name" value="Extradiol_RC_dioxygenase"/>
</dbReference>
<evidence type="ECO:0000313" key="2">
    <source>
        <dbReference type="EMBL" id="MFD2114550.1"/>
    </source>
</evidence>
<dbReference type="InterPro" id="IPR037523">
    <property type="entry name" value="VOC_core"/>
</dbReference>
<proteinExistence type="predicted"/>
<dbReference type="PANTHER" id="PTHR36110:SF4">
    <property type="entry name" value="RING-CLEAVING DIOXYGENASE MHQA-RELATED"/>
    <property type="match status" value="1"/>
</dbReference>
<reference evidence="3" key="1">
    <citation type="journal article" date="2019" name="Int. J. Syst. Evol. Microbiol.">
        <title>The Global Catalogue of Microorganisms (GCM) 10K type strain sequencing project: providing services to taxonomists for standard genome sequencing and annotation.</title>
        <authorList>
            <consortium name="The Broad Institute Genomics Platform"/>
            <consortium name="The Broad Institute Genome Sequencing Center for Infectious Disease"/>
            <person name="Wu L."/>
            <person name="Ma J."/>
        </authorList>
    </citation>
    <scope>NUCLEOTIDE SEQUENCE [LARGE SCALE GENOMIC DNA]</scope>
    <source>
        <strain evidence="3">GH52</strain>
    </source>
</reference>
<dbReference type="PROSITE" id="PS51819">
    <property type="entry name" value="VOC"/>
    <property type="match status" value="2"/>
</dbReference>
<keyword evidence="2" id="KW-0560">Oxidoreductase</keyword>
<dbReference type="EMBL" id="JBHUHO010000007">
    <property type="protein sequence ID" value="MFD2114550.1"/>
    <property type="molecule type" value="Genomic_DNA"/>
</dbReference>